<dbReference type="AlphaFoldDB" id="H6RH31"/>
<reference evidence="1" key="1">
    <citation type="journal article" date="2012" name="Environ. Microbiol.">
        <title>Genomic content of uncultured Bacteroidetes from contrasting oceanic provinces in the North Atlantic Ocean.</title>
        <authorList>
            <person name="Gomez-Pereira P.R."/>
            <person name="Schuler M."/>
            <person name="Fuchs B.M."/>
            <person name="Bennke C."/>
            <person name="Teeling H."/>
            <person name="Waldmann J."/>
            <person name="Richter M."/>
            <person name="Barbe V."/>
            <person name="Bataille E."/>
            <person name="Glockner F.O."/>
            <person name="Amann R."/>
        </authorList>
    </citation>
    <scope>NUCLEOTIDE SEQUENCE</scope>
</reference>
<dbReference type="Gene3D" id="2.60.120.620">
    <property type="entry name" value="q2cbj1_9rhob like domain"/>
    <property type="match status" value="1"/>
</dbReference>
<dbReference type="Pfam" id="PF05721">
    <property type="entry name" value="PhyH"/>
    <property type="match status" value="1"/>
</dbReference>
<keyword evidence="1" id="KW-0560">Oxidoreductase</keyword>
<protein>
    <submittedName>
        <fullName evidence="1">PhyH family dioxygenase</fullName>
    </submittedName>
</protein>
<dbReference type="GO" id="GO:0005506">
    <property type="term" value="F:iron ion binding"/>
    <property type="evidence" value="ECO:0007669"/>
    <property type="project" value="UniProtKB-ARBA"/>
</dbReference>
<name>H6RH31_9BACT</name>
<dbReference type="PANTHER" id="PTHR20883">
    <property type="entry name" value="PHYTANOYL-COA DIOXYGENASE DOMAIN CONTAINING 1"/>
    <property type="match status" value="1"/>
</dbReference>
<dbReference type="SUPFAM" id="SSF51197">
    <property type="entry name" value="Clavaminate synthase-like"/>
    <property type="match status" value="1"/>
</dbReference>
<dbReference type="InterPro" id="IPR008775">
    <property type="entry name" value="Phytyl_CoA_dOase-like"/>
</dbReference>
<proteinExistence type="predicted"/>
<evidence type="ECO:0000313" key="1">
    <source>
        <dbReference type="EMBL" id="CCG00342.1"/>
    </source>
</evidence>
<gene>
    <name evidence="1" type="ORF">VIS_S18CTB50011</name>
</gene>
<keyword evidence="1" id="KW-0223">Dioxygenase</keyword>
<dbReference type="PANTHER" id="PTHR20883:SF46">
    <property type="entry name" value="PHYTANOYL-COA HYDROXYLASE"/>
    <property type="match status" value="1"/>
</dbReference>
<dbReference type="GO" id="GO:0016706">
    <property type="term" value="F:2-oxoglutarate-dependent dioxygenase activity"/>
    <property type="evidence" value="ECO:0007669"/>
    <property type="project" value="UniProtKB-ARBA"/>
</dbReference>
<organism evidence="1">
    <name type="scientific">uncultured Flavobacteriia bacterium</name>
    <dbReference type="NCBI Taxonomy" id="212695"/>
    <lineage>
        <taxon>Bacteria</taxon>
        <taxon>Pseudomonadati</taxon>
        <taxon>Bacteroidota</taxon>
        <taxon>Flavobacteriia</taxon>
        <taxon>environmental samples</taxon>
    </lineage>
</organism>
<accession>H6RH31</accession>
<sequence>MITPEKFKFFELEGYLALENVLNNQEMEYYSKTYDAFINGEFDTCNFRSDLSGAEEHAFELITQIMLPSRIYPDLLDYPMHKKSLAIAKNLLGDDIILDFDMLINKAPFTNQPTPWHQDAAYWIAMPDKRALSIWFAIDDADVENGCMWYTPKSHKLPLKDHHQPVGKGALQCQGSEDESTAVPLKKGSCSIHHGHTLHYSRGNSTSRNRRAFILNFRPQKMVELEREMGMDHSGNKKVRT</sequence>
<dbReference type="EMBL" id="FO117605">
    <property type="protein sequence ID" value="CCG00342.1"/>
    <property type="molecule type" value="Genomic_DNA"/>
</dbReference>
<reference evidence="1" key="2">
    <citation type="submission" date="2012-02" db="EMBL/GenBank/DDBJ databases">
        <authorList>
            <person name="Genoscope - CEA"/>
        </authorList>
    </citation>
    <scope>NUCLEOTIDE SEQUENCE</scope>
</reference>